<dbReference type="PANTHER" id="PTHR31338:SF16">
    <property type="entry name" value="POLYKETIDE CYCLASE_DEHYDRASE AND LIPID TRANSPORT SUPERFAMILY PROTEIN"/>
    <property type="match status" value="1"/>
</dbReference>
<evidence type="ECO:0000313" key="3">
    <source>
        <dbReference type="EMBL" id="KAI3899991.1"/>
    </source>
</evidence>
<dbReference type="InterPro" id="IPR023393">
    <property type="entry name" value="START-like_dom_sf"/>
</dbReference>
<dbReference type="AlphaFoldDB" id="A0AAD4XCL6"/>
<proteinExistence type="inferred from homology"/>
<dbReference type="InterPro" id="IPR052006">
    <property type="entry name" value="MLP-like"/>
</dbReference>
<evidence type="ECO:0000256" key="1">
    <source>
        <dbReference type="ARBA" id="ARBA00038242"/>
    </source>
</evidence>
<feature type="domain" description="Bet v I/Major latex protein" evidence="2">
    <location>
        <begin position="9"/>
        <end position="158"/>
    </location>
</feature>
<comment type="caution">
    <text evidence="3">The sequence shown here is derived from an EMBL/GenBank/DDBJ whole genome shotgun (WGS) entry which is preliminary data.</text>
</comment>
<reference evidence="3" key="1">
    <citation type="submission" date="2022-04" db="EMBL/GenBank/DDBJ databases">
        <title>A functionally conserved STORR gene fusion in Papaver species that diverged 16.8 million years ago.</title>
        <authorList>
            <person name="Catania T."/>
        </authorList>
    </citation>
    <scope>NUCLEOTIDE SEQUENCE</scope>
    <source>
        <strain evidence="3">S-188037</strain>
    </source>
</reference>
<organism evidence="3 4">
    <name type="scientific">Papaver atlanticum</name>
    <dbReference type="NCBI Taxonomy" id="357466"/>
    <lineage>
        <taxon>Eukaryota</taxon>
        <taxon>Viridiplantae</taxon>
        <taxon>Streptophyta</taxon>
        <taxon>Embryophyta</taxon>
        <taxon>Tracheophyta</taxon>
        <taxon>Spermatophyta</taxon>
        <taxon>Magnoliopsida</taxon>
        <taxon>Ranunculales</taxon>
        <taxon>Papaveraceae</taxon>
        <taxon>Papaveroideae</taxon>
        <taxon>Papaver</taxon>
    </lineage>
</organism>
<dbReference type="Pfam" id="PF00407">
    <property type="entry name" value="Bet_v_1"/>
    <property type="match status" value="2"/>
</dbReference>
<sequence length="305" mass="34033">MAQPQCISGLAGKLVTELNVNCGANDFYTIFKQHVDVPKAIPHIYKCVKVIEGDGTTSGCIKEWGYRYEGKELIVKEKTTYTDETRTICHCVVGGDLGNEYKKFYAILVVNPKPCGNGSIVSWTVGYEKINKDSPIPIPYIALQQSAMSHHGISILSGKLTTESHVDCDANRFYQIYKQHVDVPKAIPHIFRYVKVVEGDGTTSGCVKEWGFHCDGKELYAKESTTYTDETKTICHSVIEGDLMNVYKRFNGTLMVKVKPIGYGSIVSWTVDYELINKNSPVPFEYVTMFSRVIEGLDSYLCASG</sequence>
<dbReference type="InterPro" id="IPR000916">
    <property type="entry name" value="Bet_v_I/MLP"/>
</dbReference>
<accession>A0AAD4XCL6</accession>
<feature type="domain" description="Bet v I/Major latex protein" evidence="2">
    <location>
        <begin position="159"/>
        <end position="304"/>
    </location>
</feature>
<dbReference type="Gene3D" id="3.30.530.20">
    <property type="match status" value="2"/>
</dbReference>
<dbReference type="GO" id="GO:0006952">
    <property type="term" value="P:defense response"/>
    <property type="evidence" value="ECO:0007669"/>
    <property type="project" value="InterPro"/>
</dbReference>
<dbReference type="PANTHER" id="PTHR31338">
    <property type="entry name" value="POLYKETIDE CYCLASE/DEHYDRASE AND LIPID TRANSPORT SUPERFAMILY PROTEIN"/>
    <property type="match status" value="1"/>
</dbReference>
<dbReference type="SUPFAM" id="SSF55961">
    <property type="entry name" value="Bet v1-like"/>
    <property type="match status" value="2"/>
</dbReference>
<evidence type="ECO:0000259" key="2">
    <source>
        <dbReference type="SMART" id="SM01037"/>
    </source>
</evidence>
<evidence type="ECO:0000313" key="4">
    <source>
        <dbReference type="Proteomes" id="UP001202328"/>
    </source>
</evidence>
<dbReference type="Proteomes" id="UP001202328">
    <property type="component" value="Unassembled WGS sequence"/>
</dbReference>
<comment type="similarity">
    <text evidence="1">Belongs to the MLP family.</text>
</comment>
<dbReference type="EMBL" id="JAJJMB010011750">
    <property type="protein sequence ID" value="KAI3899991.1"/>
    <property type="molecule type" value="Genomic_DNA"/>
</dbReference>
<name>A0AAD4XCL6_9MAGN</name>
<gene>
    <name evidence="3" type="ORF">MKW98_000891</name>
</gene>
<dbReference type="SMART" id="SM01037">
    <property type="entry name" value="Bet_v_1"/>
    <property type="match status" value="2"/>
</dbReference>
<keyword evidence="4" id="KW-1185">Reference proteome</keyword>
<protein>
    <recommendedName>
        <fullName evidence="2">Bet v I/Major latex protein domain-containing protein</fullName>
    </recommendedName>
</protein>